<comment type="caution">
    <text evidence="1">The sequence shown here is derived from an EMBL/GenBank/DDBJ whole genome shotgun (WGS) entry which is preliminary data.</text>
</comment>
<gene>
    <name evidence="1" type="ORF">L195_g020590</name>
</gene>
<accession>A0A2K3N2V6</accession>
<dbReference type="Proteomes" id="UP000236291">
    <property type="component" value="Unassembled WGS sequence"/>
</dbReference>
<sequence length="142" mass="16386">MAIIYVITANSSALECYKPPLTFVSYVSFTIHTDQRSLHELLTEVIETPEQQFYLAKLLDYSYVIVYKPGDQNRVTNTLSRVKCMVITVPHLDFLLKFKEQMMDDEDFQTLLVQVQNSPNEHTKFEVLDGLVFVKGTLSARM</sequence>
<evidence type="ECO:0000313" key="1">
    <source>
        <dbReference type="EMBL" id="PNX97362.1"/>
    </source>
</evidence>
<reference evidence="1 2" key="2">
    <citation type="journal article" date="2017" name="Front. Plant Sci.">
        <title>Gene Classification and Mining of Molecular Markers Useful in Red Clover (Trifolium pratense) Breeding.</title>
        <authorList>
            <person name="Istvanek J."/>
            <person name="Dluhosova J."/>
            <person name="Dluhos P."/>
            <person name="Patkova L."/>
            <person name="Nedelnik J."/>
            <person name="Repkova J."/>
        </authorList>
    </citation>
    <scope>NUCLEOTIDE SEQUENCE [LARGE SCALE GENOMIC DNA]</scope>
    <source>
        <strain evidence="2">cv. Tatra</strain>
        <tissue evidence="1">Young leaves</tissue>
    </source>
</reference>
<reference evidence="1 2" key="1">
    <citation type="journal article" date="2014" name="Am. J. Bot.">
        <title>Genome assembly and annotation for red clover (Trifolium pratense; Fabaceae).</title>
        <authorList>
            <person name="Istvanek J."/>
            <person name="Jaros M."/>
            <person name="Krenek A."/>
            <person name="Repkova J."/>
        </authorList>
    </citation>
    <scope>NUCLEOTIDE SEQUENCE [LARGE SCALE GENOMIC DNA]</scope>
    <source>
        <strain evidence="2">cv. Tatra</strain>
        <tissue evidence="1">Young leaves</tissue>
    </source>
</reference>
<proteinExistence type="predicted"/>
<dbReference type="AlphaFoldDB" id="A0A2K3N2V6"/>
<organism evidence="1 2">
    <name type="scientific">Trifolium pratense</name>
    <name type="common">Red clover</name>
    <dbReference type="NCBI Taxonomy" id="57577"/>
    <lineage>
        <taxon>Eukaryota</taxon>
        <taxon>Viridiplantae</taxon>
        <taxon>Streptophyta</taxon>
        <taxon>Embryophyta</taxon>
        <taxon>Tracheophyta</taxon>
        <taxon>Spermatophyta</taxon>
        <taxon>Magnoliopsida</taxon>
        <taxon>eudicotyledons</taxon>
        <taxon>Gunneridae</taxon>
        <taxon>Pentapetalae</taxon>
        <taxon>rosids</taxon>
        <taxon>fabids</taxon>
        <taxon>Fabales</taxon>
        <taxon>Fabaceae</taxon>
        <taxon>Papilionoideae</taxon>
        <taxon>50 kb inversion clade</taxon>
        <taxon>NPAAA clade</taxon>
        <taxon>Hologalegina</taxon>
        <taxon>IRL clade</taxon>
        <taxon>Trifolieae</taxon>
        <taxon>Trifolium</taxon>
    </lineage>
</organism>
<name>A0A2K3N2V6_TRIPR</name>
<dbReference type="EMBL" id="ASHM01015468">
    <property type="protein sequence ID" value="PNX97362.1"/>
    <property type="molecule type" value="Genomic_DNA"/>
</dbReference>
<protein>
    <submittedName>
        <fullName evidence="1">Uncharacterized protein</fullName>
    </submittedName>
</protein>
<evidence type="ECO:0000313" key="2">
    <source>
        <dbReference type="Proteomes" id="UP000236291"/>
    </source>
</evidence>